<evidence type="ECO:0000313" key="4">
    <source>
        <dbReference type="Proteomes" id="UP000280066"/>
    </source>
</evidence>
<feature type="chain" id="PRO_5018577644" description="Outer membrane protein beta-barrel domain-containing protein" evidence="2">
    <location>
        <begin position="24"/>
        <end position="202"/>
    </location>
</feature>
<keyword evidence="4" id="KW-1185">Reference proteome</keyword>
<evidence type="ECO:0000256" key="2">
    <source>
        <dbReference type="SAM" id="SignalP"/>
    </source>
</evidence>
<proteinExistence type="predicted"/>
<keyword evidence="1" id="KW-0472">Membrane</keyword>
<name>A0A3R9N2P5_9BACT</name>
<dbReference type="OrthoDB" id="5381546at2"/>
<organism evidence="3 4">
    <name type="scientific">Hymenobacter metallilatus</name>
    <dbReference type="NCBI Taxonomy" id="2493666"/>
    <lineage>
        <taxon>Bacteria</taxon>
        <taxon>Pseudomonadati</taxon>
        <taxon>Bacteroidota</taxon>
        <taxon>Cytophagia</taxon>
        <taxon>Cytophagales</taxon>
        <taxon>Hymenobacteraceae</taxon>
        <taxon>Hymenobacter</taxon>
    </lineage>
</organism>
<gene>
    <name evidence="3" type="ORF">EI290_02650</name>
</gene>
<reference evidence="3 4" key="1">
    <citation type="submission" date="2018-12" db="EMBL/GenBank/DDBJ databases">
        <authorList>
            <person name="Feng G."/>
            <person name="Zhu H."/>
        </authorList>
    </citation>
    <scope>NUCLEOTIDE SEQUENCE [LARGE SCALE GENOMIC DNA]</scope>
    <source>
        <strain evidence="3 4">9PBR-2</strain>
    </source>
</reference>
<comment type="caution">
    <text evidence="3">The sequence shown here is derived from an EMBL/GenBank/DDBJ whole genome shotgun (WGS) entry which is preliminary data.</text>
</comment>
<evidence type="ECO:0008006" key="5">
    <source>
        <dbReference type="Google" id="ProtNLM"/>
    </source>
</evidence>
<dbReference type="EMBL" id="RWIS01000001">
    <property type="protein sequence ID" value="RSK37565.1"/>
    <property type="molecule type" value="Genomic_DNA"/>
</dbReference>
<keyword evidence="1" id="KW-1133">Transmembrane helix</keyword>
<accession>A0A3R9N2P5</accession>
<protein>
    <recommendedName>
        <fullName evidence="5">Outer membrane protein beta-barrel domain-containing protein</fullName>
    </recommendedName>
</protein>
<feature type="signal peptide" evidence="2">
    <location>
        <begin position="1"/>
        <end position="23"/>
    </location>
</feature>
<dbReference type="AlphaFoldDB" id="A0A3R9N2P5"/>
<keyword evidence="1" id="KW-0812">Transmembrane</keyword>
<evidence type="ECO:0000313" key="3">
    <source>
        <dbReference type="EMBL" id="RSK37565.1"/>
    </source>
</evidence>
<evidence type="ECO:0000256" key="1">
    <source>
        <dbReference type="SAM" id="Phobius"/>
    </source>
</evidence>
<feature type="transmembrane region" description="Helical" evidence="1">
    <location>
        <begin position="38"/>
        <end position="60"/>
    </location>
</feature>
<sequence>MGWRGKSWLLGLLLELLVVGAHAQPARAQTATQAAGPFFLTLHLAGGTGVVALGGGYRLAQQRLEPELLLGYVPRRISGSKPLAIITLKATYLPWTPELGRSSWQASPVTLGAMVNYTTGQQFFLTNNSAGNYRPGYYWWSSAVRLGLLAGTRLSYAGPCRQPTAAYAELSTNDLHLVSALTNHSLRLVDILTLGGGFKQGF</sequence>
<dbReference type="Proteomes" id="UP000280066">
    <property type="component" value="Unassembled WGS sequence"/>
</dbReference>
<keyword evidence="2" id="KW-0732">Signal</keyword>